<evidence type="ECO:0000259" key="1">
    <source>
        <dbReference type="PROSITE" id="PS50112"/>
    </source>
</evidence>
<evidence type="ECO:0000313" key="4">
    <source>
        <dbReference type="EMBL" id="ROS04801.1"/>
    </source>
</evidence>
<dbReference type="Pfam" id="PF08448">
    <property type="entry name" value="PAS_4"/>
    <property type="match status" value="1"/>
</dbReference>
<dbReference type="AlphaFoldDB" id="A0A3N2DY80"/>
<proteinExistence type="predicted"/>
<dbReference type="SUPFAM" id="SSF55073">
    <property type="entry name" value="Nucleotide cyclase"/>
    <property type="match status" value="1"/>
</dbReference>
<keyword evidence="5" id="KW-1185">Reference proteome</keyword>
<dbReference type="Gene3D" id="3.30.450.20">
    <property type="entry name" value="PAS domain"/>
    <property type="match status" value="1"/>
</dbReference>
<dbReference type="InterPro" id="IPR000160">
    <property type="entry name" value="GGDEF_dom"/>
</dbReference>
<gene>
    <name evidence="4" type="ORF">EDC56_0314</name>
</gene>
<dbReference type="SUPFAM" id="SSF55785">
    <property type="entry name" value="PYP-like sensor domain (PAS domain)"/>
    <property type="match status" value="1"/>
</dbReference>
<dbReference type="PROSITE" id="PS50883">
    <property type="entry name" value="EAL"/>
    <property type="match status" value="1"/>
</dbReference>
<dbReference type="Proteomes" id="UP000275394">
    <property type="component" value="Unassembled WGS sequence"/>
</dbReference>
<reference evidence="4 5" key="1">
    <citation type="submission" date="2018-11" db="EMBL/GenBank/DDBJ databases">
        <title>Genomic Encyclopedia of Type Strains, Phase IV (KMG-IV): sequencing the most valuable type-strain genomes for metagenomic binning, comparative biology and taxonomic classification.</title>
        <authorList>
            <person name="Goeker M."/>
        </authorList>
    </citation>
    <scope>NUCLEOTIDE SEQUENCE [LARGE SCALE GENOMIC DNA]</scope>
    <source>
        <strain evidence="4 5">DSM 100316</strain>
    </source>
</reference>
<dbReference type="CDD" id="cd00130">
    <property type="entry name" value="PAS"/>
    <property type="match status" value="1"/>
</dbReference>
<dbReference type="InterPro" id="IPR013656">
    <property type="entry name" value="PAS_4"/>
</dbReference>
<dbReference type="PANTHER" id="PTHR44757:SF2">
    <property type="entry name" value="BIOFILM ARCHITECTURE MAINTENANCE PROTEIN MBAA"/>
    <property type="match status" value="1"/>
</dbReference>
<sequence length="733" mass="81328">MLLRPKLIGLCEQATTQLLLLCRNQTLIDLCRSILQEPGVLLVCASNLDEARQALAEGNIFLLLADTEQMSVLEGLLALVSRQAAPPPVVLCSNNGSEQPTGNIGWPFDEVILPLTSKQLEIKLSLYYSLFQYERSIERLRFENQLVEEGERRLKNDNKLLLQAVAEPLLAADLEGRITFVNNSACQMLMSDSDGLIGRLMIDFIPVDLAGNYASKWRDTCFYTDCVLAKVVVDFEIAVHWHGSERCWRTECLVTPMLHEGECVGVVVTLHELAEKSSAEKKLRRILEKDPLTGTMSRSAFDRVLSSQIQFSARHHQQFSLLFVGLDRFKQVNDSFGHECGDLLLELVAGRIVGIVGENCGRFGGDEFVILHGNIDSIADSGELASLLLLSLAEPYIIKGNTVYISASIGITDYPNSSRDSSELLNNAGLALSQAKSSGGNVYRYYVSGLQHHMAEELVQLNLLRSAIENNELTLRYQPQVDVLTGRVVGFEALVRWLRCDGTLVMPDQFIPLAESNGMLKAIDRWVLEQACIACQRWIERVRRPIRISVNISAAEFGRPQLLKDVSELLQLTELPANCLTLEVTERLLIDKHLPVREALQSLHNQGVLVAIDDFGTGYSSLSYLQSLPVDEVKIDRSFVKNIYRSSRSEHIIKSIISLAKDLDCSLVAEGVETEQQSGFLASLGCGVQQGYLFNRPMSEEQAMALLCSERVRAKCAGGGAVDLIAMLNDNLN</sequence>
<evidence type="ECO:0000313" key="5">
    <source>
        <dbReference type="Proteomes" id="UP000275394"/>
    </source>
</evidence>
<dbReference type="Gene3D" id="3.20.20.450">
    <property type="entry name" value="EAL domain"/>
    <property type="match status" value="1"/>
</dbReference>
<evidence type="ECO:0000259" key="3">
    <source>
        <dbReference type="PROSITE" id="PS50887"/>
    </source>
</evidence>
<dbReference type="EMBL" id="RKHR01000003">
    <property type="protein sequence ID" value="ROS04801.1"/>
    <property type="molecule type" value="Genomic_DNA"/>
</dbReference>
<protein>
    <submittedName>
        <fullName evidence="4">Diguanylate cyclase (GGDEF)-like protein</fullName>
    </submittedName>
</protein>
<dbReference type="SMART" id="SM00052">
    <property type="entry name" value="EAL"/>
    <property type="match status" value="1"/>
</dbReference>
<dbReference type="Pfam" id="PF00563">
    <property type="entry name" value="EAL"/>
    <property type="match status" value="1"/>
</dbReference>
<dbReference type="PANTHER" id="PTHR44757">
    <property type="entry name" value="DIGUANYLATE CYCLASE DGCP"/>
    <property type="match status" value="1"/>
</dbReference>
<dbReference type="InterPro" id="IPR001633">
    <property type="entry name" value="EAL_dom"/>
</dbReference>
<dbReference type="InterPro" id="IPR011006">
    <property type="entry name" value="CheY-like_superfamily"/>
</dbReference>
<feature type="domain" description="GGDEF" evidence="3">
    <location>
        <begin position="317"/>
        <end position="448"/>
    </location>
</feature>
<organism evidence="4 5">
    <name type="scientific">Sinobacterium caligoides</name>
    <dbReference type="NCBI Taxonomy" id="933926"/>
    <lineage>
        <taxon>Bacteria</taxon>
        <taxon>Pseudomonadati</taxon>
        <taxon>Pseudomonadota</taxon>
        <taxon>Gammaproteobacteria</taxon>
        <taxon>Cellvibrionales</taxon>
        <taxon>Spongiibacteraceae</taxon>
        <taxon>Sinobacterium</taxon>
    </lineage>
</organism>
<dbReference type="InterPro" id="IPR052155">
    <property type="entry name" value="Biofilm_reg_signaling"/>
</dbReference>
<dbReference type="Gene3D" id="3.30.70.270">
    <property type="match status" value="1"/>
</dbReference>
<dbReference type="InterPro" id="IPR000014">
    <property type="entry name" value="PAS"/>
</dbReference>
<dbReference type="SUPFAM" id="SSF52172">
    <property type="entry name" value="CheY-like"/>
    <property type="match status" value="1"/>
</dbReference>
<name>A0A3N2DY80_9GAMM</name>
<comment type="caution">
    <text evidence="4">The sequence shown here is derived from an EMBL/GenBank/DDBJ whole genome shotgun (WGS) entry which is preliminary data.</text>
</comment>
<evidence type="ECO:0000259" key="2">
    <source>
        <dbReference type="PROSITE" id="PS50883"/>
    </source>
</evidence>
<feature type="domain" description="PAS" evidence="1">
    <location>
        <begin position="154"/>
        <end position="199"/>
    </location>
</feature>
<dbReference type="InterPro" id="IPR035965">
    <property type="entry name" value="PAS-like_dom_sf"/>
</dbReference>
<dbReference type="Pfam" id="PF00990">
    <property type="entry name" value="GGDEF"/>
    <property type="match status" value="1"/>
</dbReference>
<accession>A0A3N2DY80</accession>
<dbReference type="NCBIfam" id="TIGR00254">
    <property type="entry name" value="GGDEF"/>
    <property type="match status" value="1"/>
</dbReference>
<dbReference type="SUPFAM" id="SSF141868">
    <property type="entry name" value="EAL domain-like"/>
    <property type="match status" value="1"/>
</dbReference>
<dbReference type="SMART" id="SM00267">
    <property type="entry name" value="GGDEF"/>
    <property type="match status" value="1"/>
</dbReference>
<dbReference type="PROSITE" id="PS50887">
    <property type="entry name" value="GGDEF"/>
    <property type="match status" value="1"/>
</dbReference>
<dbReference type="CDD" id="cd01949">
    <property type="entry name" value="GGDEF"/>
    <property type="match status" value="1"/>
</dbReference>
<feature type="domain" description="EAL" evidence="2">
    <location>
        <begin position="457"/>
        <end position="711"/>
    </location>
</feature>
<dbReference type="InterPro" id="IPR035919">
    <property type="entry name" value="EAL_sf"/>
</dbReference>
<dbReference type="InterPro" id="IPR043128">
    <property type="entry name" value="Rev_trsase/Diguanyl_cyclase"/>
</dbReference>
<dbReference type="InterPro" id="IPR029787">
    <property type="entry name" value="Nucleotide_cyclase"/>
</dbReference>
<dbReference type="CDD" id="cd01948">
    <property type="entry name" value="EAL"/>
    <property type="match status" value="1"/>
</dbReference>
<dbReference type="PROSITE" id="PS50112">
    <property type="entry name" value="PAS"/>
    <property type="match status" value="1"/>
</dbReference>